<sequence>MDKPTLKVQQLINVLLAMNPRAEVFLHMEGGELRPLVDEDIEEIYAPLHAAKTAVYIGVPADTAARVEEEAP</sequence>
<dbReference type="Proteomes" id="UP000773462">
    <property type="component" value="Unassembled WGS sequence"/>
</dbReference>
<dbReference type="RefSeq" id="WP_036723633.1">
    <property type="nucleotide sequence ID" value="NZ_JAGGLV010000014.1"/>
</dbReference>
<accession>A0ABS4NWW8</accession>
<evidence type="ECO:0000313" key="2">
    <source>
        <dbReference type="Proteomes" id="UP000773462"/>
    </source>
</evidence>
<comment type="caution">
    <text evidence="1">The sequence shown here is derived from an EMBL/GenBank/DDBJ whole genome shotgun (WGS) entry which is preliminary data.</text>
</comment>
<dbReference type="EMBL" id="JAGGLV010000014">
    <property type="protein sequence ID" value="MBP2113934.1"/>
    <property type="molecule type" value="Genomic_DNA"/>
</dbReference>
<evidence type="ECO:0000313" key="1">
    <source>
        <dbReference type="EMBL" id="MBP2113934.1"/>
    </source>
</evidence>
<proteinExistence type="predicted"/>
<keyword evidence="2" id="KW-1185">Reference proteome</keyword>
<name>A0ABS4NWW8_9BACL</name>
<reference evidence="1 2" key="1">
    <citation type="submission" date="2021-03" db="EMBL/GenBank/DDBJ databases">
        <title>Genomic Encyclopedia of Type Strains, Phase IV (KMG-IV): sequencing the most valuable type-strain genomes for metagenomic binning, comparative biology and taxonomic classification.</title>
        <authorList>
            <person name="Goeker M."/>
        </authorList>
    </citation>
    <scope>NUCLEOTIDE SEQUENCE [LARGE SCALE GENOMIC DNA]</scope>
    <source>
        <strain evidence="1 2">DSM 101953</strain>
    </source>
</reference>
<gene>
    <name evidence="1" type="ORF">J2Z70_004095</name>
</gene>
<protein>
    <submittedName>
        <fullName evidence="1">Geranylgeranyl pyrophosphate synthase</fullName>
    </submittedName>
</protein>
<organism evidence="1 2">
    <name type="scientific">Paenibacillus silagei</name>
    <dbReference type="NCBI Taxonomy" id="1670801"/>
    <lineage>
        <taxon>Bacteria</taxon>
        <taxon>Bacillati</taxon>
        <taxon>Bacillota</taxon>
        <taxon>Bacilli</taxon>
        <taxon>Bacillales</taxon>
        <taxon>Paenibacillaceae</taxon>
        <taxon>Paenibacillus</taxon>
    </lineage>
</organism>